<comment type="caution">
    <text evidence="2">The sequence shown here is derived from an EMBL/GenBank/DDBJ whole genome shotgun (WGS) entry which is preliminary data.</text>
</comment>
<dbReference type="AlphaFoldDB" id="A0A3A8NUU3"/>
<gene>
    <name evidence="2" type="ORF">D7X12_12375</name>
</gene>
<dbReference type="InterPro" id="IPR039068">
    <property type="entry name" value="PqqC-like"/>
</dbReference>
<dbReference type="InterPro" id="IPR016084">
    <property type="entry name" value="Haem_Oase-like_multi-hlx"/>
</dbReference>
<name>A0A3A8NUU3_9BACT</name>
<dbReference type="Gene3D" id="1.20.910.10">
    <property type="entry name" value="Heme oxygenase-like"/>
    <property type="match status" value="1"/>
</dbReference>
<protein>
    <submittedName>
        <fullName evidence="2">Iron-containing redox enzyme family protein</fullName>
    </submittedName>
</protein>
<dbReference type="Proteomes" id="UP000273405">
    <property type="component" value="Unassembled WGS sequence"/>
</dbReference>
<proteinExistence type="predicted"/>
<dbReference type="GO" id="GO:0016491">
    <property type="term" value="F:oxidoreductase activity"/>
    <property type="evidence" value="ECO:0007669"/>
    <property type="project" value="UniProtKB-KW"/>
</dbReference>
<dbReference type="PANTHER" id="PTHR40279">
    <property type="entry name" value="PQQC-LIKE PROTEIN"/>
    <property type="match status" value="1"/>
</dbReference>
<dbReference type="SMART" id="SM01236">
    <property type="entry name" value="Haem_oxygenase_2"/>
    <property type="match status" value="1"/>
</dbReference>
<dbReference type="Pfam" id="PF14518">
    <property type="entry name" value="Haem_oxygenas_2"/>
    <property type="match status" value="1"/>
</dbReference>
<dbReference type="EMBL" id="RAWG01000061">
    <property type="protein sequence ID" value="RKH43792.1"/>
    <property type="molecule type" value="Genomic_DNA"/>
</dbReference>
<evidence type="ECO:0000313" key="2">
    <source>
        <dbReference type="EMBL" id="RKH43792.1"/>
    </source>
</evidence>
<keyword evidence="3" id="KW-1185">Reference proteome</keyword>
<organism evidence="2 3">
    <name type="scientific">Corallococcus sicarius</name>
    <dbReference type="NCBI Taxonomy" id="2316726"/>
    <lineage>
        <taxon>Bacteria</taxon>
        <taxon>Pseudomonadati</taxon>
        <taxon>Myxococcota</taxon>
        <taxon>Myxococcia</taxon>
        <taxon>Myxococcales</taxon>
        <taxon>Cystobacterineae</taxon>
        <taxon>Myxococcaceae</taxon>
        <taxon>Corallococcus</taxon>
    </lineage>
</organism>
<evidence type="ECO:0000313" key="3">
    <source>
        <dbReference type="Proteomes" id="UP000273405"/>
    </source>
</evidence>
<evidence type="ECO:0000256" key="1">
    <source>
        <dbReference type="ARBA" id="ARBA00023002"/>
    </source>
</evidence>
<accession>A0A3A8NUU3</accession>
<dbReference type="SUPFAM" id="SSF48613">
    <property type="entry name" value="Heme oxygenase-like"/>
    <property type="match status" value="1"/>
</dbReference>
<keyword evidence="1" id="KW-0560">Oxidoreductase</keyword>
<dbReference type="PANTHER" id="PTHR40279:SF3">
    <property type="entry name" value="4-AMINOBENZOATE SYNTHASE"/>
    <property type="match status" value="1"/>
</dbReference>
<sequence>MSTQSGLQGLHAEVKSWLFSKDFDGMPVGARNQLREQVDLLARNAFEKGDEAALTEAHRVLYVINMAQLTAPWTVERLNVGDPLFSQLKGILEKCWHQASKKKYAPIIDALPPAAQFREWVTQTVRSHPSNVTHPIFGFLRDKANFEQMREFFLQETPLEALFGDIIALMMPGVYGGIKLELAKNFWDEVGHAEDARVHRNMRFELMDYLGLPSNVYTDRIDLLIREELALVNMYMSMAMNRSRLTEILGALLATETMIPGRFEWQIEGWRRLGVGDKQLAYLLEHTTVDVEHANAWMGEIIVPLLERNPAVMPEIVLGIMLRLDTAGAVVDKLNDHVRGIKESSVGPYRGAHKVP</sequence>
<reference evidence="3" key="1">
    <citation type="submission" date="2018-09" db="EMBL/GenBank/DDBJ databases">
        <authorList>
            <person name="Livingstone P.G."/>
            <person name="Whitworth D.E."/>
        </authorList>
    </citation>
    <scope>NUCLEOTIDE SEQUENCE [LARGE SCALE GENOMIC DNA]</scope>
    <source>
        <strain evidence="3">CA040B</strain>
    </source>
</reference>